<proteinExistence type="inferred from homology"/>
<dbReference type="Gene3D" id="3.50.4.10">
    <property type="entry name" value="Hepatocyte Growth Factor"/>
    <property type="match status" value="1"/>
</dbReference>
<dbReference type="InterPro" id="IPR036691">
    <property type="entry name" value="Endo/exonu/phosph_ase_sf"/>
</dbReference>
<dbReference type="SUPFAM" id="SSF50129">
    <property type="entry name" value="GroES-like"/>
    <property type="match status" value="2"/>
</dbReference>
<organism evidence="7 8">
    <name type="scientific">Effrenium voratum</name>
    <dbReference type="NCBI Taxonomy" id="2562239"/>
    <lineage>
        <taxon>Eukaryota</taxon>
        <taxon>Sar</taxon>
        <taxon>Alveolata</taxon>
        <taxon>Dinophyceae</taxon>
        <taxon>Suessiales</taxon>
        <taxon>Symbiodiniaceae</taxon>
        <taxon>Effrenium</taxon>
    </lineage>
</organism>
<dbReference type="Proteomes" id="UP001178507">
    <property type="component" value="Unassembled WGS sequence"/>
</dbReference>
<dbReference type="PANTHER" id="PTHR10772">
    <property type="entry name" value="10 KDA HEAT SHOCK PROTEIN"/>
    <property type="match status" value="1"/>
</dbReference>
<feature type="domain" description="Protein kinase" evidence="6">
    <location>
        <begin position="342"/>
        <end position="619"/>
    </location>
</feature>
<dbReference type="Gene3D" id="1.10.510.10">
    <property type="entry name" value="Transferase(Phosphotransferase) domain 1"/>
    <property type="match status" value="1"/>
</dbReference>
<dbReference type="InterPro" id="IPR011032">
    <property type="entry name" value="GroES-like_sf"/>
</dbReference>
<dbReference type="GO" id="GO:0051087">
    <property type="term" value="F:protein-folding chaperone binding"/>
    <property type="evidence" value="ECO:0007669"/>
    <property type="project" value="TreeGrafter"/>
</dbReference>
<dbReference type="EMBL" id="CAUJNA010000290">
    <property type="protein sequence ID" value="CAJ1374943.1"/>
    <property type="molecule type" value="Genomic_DNA"/>
</dbReference>
<dbReference type="GO" id="GO:0005739">
    <property type="term" value="C:mitochondrion"/>
    <property type="evidence" value="ECO:0007669"/>
    <property type="project" value="TreeGrafter"/>
</dbReference>
<dbReference type="AlphaFoldDB" id="A0AA36HVH9"/>
<dbReference type="GO" id="GO:0051082">
    <property type="term" value="F:unfolded protein binding"/>
    <property type="evidence" value="ECO:0007669"/>
    <property type="project" value="TreeGrafter"/>
</dbReference>
<evidence type="ECO:0000256" key="1">
    <source>
        <dbReference type="ARBA" id="ARBA00006975"/>
    </source>
</evidence>
<keyword evidence="8" id="KW-1185">Reference proteome</keyword>
<protein>
    <recommendedName>
        <fullName evidence="4">20 kDa chaperonin, chloroplastic</fullName>
    </recommendedName>
    <alternativeName>
        <fullName evidence="3">Chaperonin 10</fullName>
    </alternativeName>
    <alternativeName>
        <fullName evidence="5">Protein Cpn21</fullName>
    </alternativeName>
</protein>
<dbReference type="CDD" id="cd00320">
    <property type="entry name" value="cpn10"/>
    <property type="match status" value="2"/>
</dbReference>
<dbReference type="Pfam" id="PF03372">
    <property type="entry name" value="Exo_endo_phos"/>
    <property type="match status" value="1"/>
</dbReference>
<dbReference type="SUPFAM" id="SSF56112">
    <property type="entry name" value="Protein kinase-like (PK-like)"/>
    <property type="match status" value="1"/>
</dbReference>
<dbReference type="GO" id="GO:0046872">
    <property type="term" value="F:metal ion binding"/>
    <property type="evidence" value="ECO:0007669"/>
    <property type="project" value="TreeGrafter"/>
</dbReference>
<dbReference type="InterPro" id="IPR020818">
    <property type="entry name" value="Chaperonin_GroES"/>
</dbReference>
<dbReference type="GO" id="GO:0005524">
    <property type="term" value="F:ATP binding"/>
    <property type="evidence" value="ECO:0007669"/>
    <property type="project" value="InterPro"/>
</dbReference>
<evidence type="ECO:0000256" key="4">
    <source>
        <dbReference type="ARBA" id="ARBA00073031"/>
    </source>
</evidence>
<evidence type="ECO:0000313" key="7">
    <source>
        <dbReference type="EMBL" id="CAJ1374943.1"/>
    </source>
</evidence>
<dbReference type="Gene3D" id="2.30.33.40">
    <property type="entry name" value="GroES chaperonin"/>
    <property type="match status" value="2"/>
</dbReference>
<keyword evidence="2" id="KW-0143">Chaperone</keyword>
<accession>A0AA36HVH9</accession>
<dbReference type="InterPro" id="IPR037124">
    <property type="entry name" value="Chaperonin_GroES_sf"/>
</dbReference>
<dbReference type="Pfam" id="PF14295">
    <property type="entry name" value="PAN_4"/>
    <property type="match status" value="1"/>
</dbReference>
<dbReference type="GO" id="GO:0044183">
    <property type="term" value="F:protein folding chaperone"/>
    <property type="evidence" value="ECO:0007669"/>
    <property type="project" value="InterPro"/>
</dbReference>
<evidence type="ECO:0000259" key="6">
    <source>
        <dbReference type="PROSITE" id="PS50011"/>
    </source>
</evidence>
<dbReference type="Pfam" id="PF00166">
    <property type="entry name" value="Cpn10"/>
    <property type="match status" value="2"/>
</dbReference>
<dbReference type="SMART" id="SM00883">
    <property type="entry name" value="Cpn10"/>
    <property type="match status" value="2"/>
</dbReference>
<dbReference type="PANTHER" id="PTHR10772:SF63">
    <property type="entry name" value="20 KDA CHAPERONIN, CHLOROPLASTIC"/>
    <property type="match status" value="1"/>
</dbReference>
<comment type="similarity">
    <text evidence="1">Belongs to the GroES chaperonin family.</text>
</comment>
<evidence type="ECO:0000256" key="3">
    <source>
        <dbReference type="ARBA" id="ARBA00031971"/>
    </source>
</evidence>
<gene>
    <name evidence="7" type="ORF">EVOR1521_LOCUS4351</name>
</gene>
<evidence type="ECO:0000313" key="8">
    <source>
        <dbReference type="Proteomes" id="UP001178507"/>
    </source>
</evidence>
<evidence type="ECO:0000256" key="2">
    <source>
        <dbReference type="ARBA" id="ARBA00023186"/>
    </source>
</evidence>
<dbReference type="SUPFAM" id="SSF56219">
    <property type="entry name" value="DNase I-like"/>
    <property type="match status" value="1"/>
</dbReference>
<evidence type="ECO:0000256" key="5">
    <source>
        <dbReference type="ARBA" id="ARBA00079398"/>
    </source>
</evidence>
<dbReference type="InterPro" id="IPR011009">
    <property type="entry name" value="Kinase-like_dom_sf"/>
</dbReference>
<reference evidence="7" key="1">
    <citation type="submission" date="2023-08" db="EMBL/GenBank/DDBJ databases">
        <authorList>
            <person name="Chen Y."/>
            <person name="Shah S."/>
            <person name="Dougan E. K."/>
            <person name="Thang M."/>
            <person name="Chan C."/>
        </authorList>
    </citation>
    <scope>NUCLEOTIDE SEQUENCE</scope>
</reference>
<dbReference type="PRINTS" id="PR00297">
    <property type="entry name" value="CHAPERONIN10"/>
</dbReference>
<dbReference type="InterPro" id="IPR005135">
    <property type="entry name" value="Endo/exonuclease/phosphatase"/>
</dbReference>
<dbReference type="SMART" id="SM00220">
    <property type="entry name" value="S_TKc"/>
    <property type="match status" value="1"/>
</dbReference>
<name>A0AA36HVH9_9DINO</name>
<dbReference type="FunFam" id="2.30.33.40:FF:000001">
    <property type="entry name" value="10 kDa chaperonin"/>
    <property type="match status" value="1"/>
</dbReference>
<sequence>MLKVLLLFPVLCRGEDGPSEAVGCGGKGQSPCAFTARWQGAKSGCHTAQPGDRCFREIMWAVHVGMRWHPEWYPGLTSNSPLIDFQLFIHNNFPGKCPIPCGVPMPQKWCHWPPAGNLTAPSVYDSEPNAIDAIDAFGNDSNDSIVSNVSNVSNADMNNITIKVLTYNLFWWNLYRVRQGDGESAGKLMKAEIEEDRPFDVIGFQECEDGHRALEPVGLLHIYNVLQGPHAVCLAYRKDVWNLLTHGMEDVGEDMRSHYYGRRGVFWMRLEHYDTGRKLLFVNHHGPLEVNSGGECGGDSIANNIIHVIQNKSRPGDAIILVGDFNANAASRTVQALWKRMVMLHSGTSFGGVDNIFGNMDSSSVISRKNLGPGGSDHDALTATVTLGVEAARVEVAVEAIDFLKAQPPGNEWQHFWCGQLETDVGYVPAEGSFLRVVKHKPHRGDSLDVAAPQRCCRLCQQDPRCRSWIWKDGGPSCEMYGAAPVEMEKVPGFVSGLSAAEATLQVALSDFGTAIRVEKSEKVYSRVGTPAFWAPEIFNGPYDYKVDVWAVGVTTYILLTGALPFEGQEQICRPVGDEAPVYFPPHCARDCASFLTATLAKDVKARPSSKAALQSDWFSKSPEPTPEIARRPYRQEVVESGCHCWVGLTASICSAIKFCLDHLCDQKEVEAAAARWSKMSSKQSSAGKTSTLGGMVEKDMLEKQATDLTKQISVSLMQHQVMPRRGAWCLPGFLVGLAFAPHAGVRTALRAKTAEVTGELTPLFDYVLAKSKEAVTSTKSGLLLPSSSEKPSEGEVVAVGPGSVKENGVQVAPWAEAGMKILHGKYGVEEVTYNGEEHVLVRDEDVLLSYEGEPTLESIKMPRGKVLLKLLEKESQGGILLSKGAAKPDTTMGEVVAVGDDDLDRNGKPVPMDIAVGDFVRFRFGNEVKLDLGKSEFRSVSASECLAKWRK</sequence>
<dbReference type="PROSITE" id="PS50011">
    <property type="entry name" value="PROTEIN_KINASE_DOM"/>
    <property type="match status" value="1"/>
</dbReference>
<dbReference type="InterPro" id="IPR000719">
    <property type="entry name" value="Prot_kinase_dom"/>
</dbReference>
<dbReference type="GO" id="GO:0004672">
    <property type="term" value="F:protein kinase activity"/>
    <property type="evidence" value="ECO:0007669"/>
    <property type="project" value="InterPro"/>
</dbReference>
<dbReference type="Pfam" id="PF00069">
    <property type="entry name" value="Pkinase"/>
    <property type="match status" value="1"/>
</dbReference>
<dbReference type="Gene3D" id="3.60.10.10">
    <property type="entry name" value="Endonuclease/exonuclease/phosphatase"/>
    <property type="match status" value="1"/>
</dbReference>
<dbReference type="InterPro" id="IPR003609">
    <property type="entry name" value="Pan_app"/>
</dbReference>
<comment type="caution">
    <text evidence="7">The sequence shown here is derived from an EMBL/GenBank/DDBJ whole genome shotgun (WGS) entry which is preliminary data.</text>
</comment>